<organism evidence="1 2">
    <name type="scientific">Ktedonospora formicarum</name>
    <dbReference type="NCBI Taxonomy" id="2778364"/>
    <lineage>
        <taxon>Bacteria</taxon>
        <taxon>Bacillati</taxon>
        <taxon>Chloroflexota</taxon>
        <taxon>Ktedonobacteria</taxon>
        <taxon>Ktedonobacterales</taxon>
        <taxon>Ktedonobacteraceae</taxon>
        <taxon>Ktedonospora</taxon>
    </lineage>
</organism>
<accession>A0A8J3MR95</accession>
<dbReference type="SUPFAM" id="SSF54523">
    <property type="entry name" value="Pili subunits"/>
    <property type="match status" value="1"/>
</dbReference>
<dbReference type="InterPro" id="IPR013320">
    <property type="entry name" value="ConA-like_dom_sf"/>
</dbReference>
<name>A0A8J3MR95_9CHLR</name>
<sequence>MSGGKIALIILAVFVVLAGVSAAIAIPAYNTAQDNAHSTATAEAQSTANAQATATYIATHFPFSSKQVLNDTLASNNSEHGWASDSLCKFSGGSYLAQESKENTFLPCVAKSTDYTDFSYEVTMKNMLGNAGGLIFRADDAQQEYYLYMAFYDGSFGFYYYNHSSGFKKVITGDIADFSTSKVVLGVTAKGSQFQFFANGKQVGEASNSTFSHGQIGVVVDNDNLISQANFSDAKVWQI</sequence>
<reference evidence="1" key="1">
    <citation type="submission" date="2020-10" db="EMBL/GenBank/DDBJ databases">
        <title>Taxonomic study of unclassified bacteria belonging to the class Ktedonobacteria.</title>
        <authorList>
            <person name="Yabe S."/>
            <person name="Wang C.M."/>
            <person name="Zheng Y."/>
            <person name="Sakai Y."/>
            <person name="Cavaletti L."/>
            <person name="Monciardini P."/>
            <person name="Donadio S."/>
        </authorList>
    </citation>
    <scope>NUCLEOTIDE SEQUENCE</scope>
    <source>
        <strain evidence="1">SOSP1-1</strain>
    </source>
</reference>
<evidence type="ECO:0000313" key="1">
    <source>
        <dbReference type="EMBL" id="GHO43571.1"/>
    </source>
</evidence>
<comment type="caution">
    <text evidence="1">The sequence shown here is derived from an EMBL/GenBank/DDBJ whole genome shotgun (WGS) entry which is preliminary data.</text>
</comment>
<dbReference type="AlphaFoldDB" id="A0A8J3MR95"/>
<gene>
    <name evidence="1" type="ORF">KSX_17340</name>
</gene>
<keyword evidence="2" id="KW-1185">Reference proteome</keyword>
<protein>
    <recommendedName>
        <fullName evidence="3">3-keto-disaccharide hydrolase domain-containing protein</fullName>
    </recommendedName>
</protein>
<proteinExistence type="predicted"/>
<dbReference type="Gene3D" id="2.60.120.560">
    <property type="entry name" value="Exo-inulinase, domain 1"/>
    <property type="match status" value="1"/>
</dbReference>
<dbReference type="Proteomes" id="UP000612362">
    <property type="component" value="Unassembled WGS sequence"/>
</dbReference>
<evidence type="ECO:0000313" key="2">
    <source>
        <dbReference type="Proteomes" id="UP000612362"/>
    </source>
</evidence>
<evidence type="ECO:0008006" key="3">
    <source>
        <dbReference type="Google" id="ProtNLM"/>
    </source>
</evidence>
<dbReference type="SUPFAM" id="SSF49899">
    <property type="entry name" value="Concanavalin A-like lectins/glucanases"/>
    <property type="match status" value="1"/>
</dbReference>
<dbReference type="InterPro" id="IPR045584">
    <property type="entry name" value="Pilin-like"/>
</dbReference>
<dbReference type="EMBL" id="BNJF01000001">
    <property type="protein sequence ID" value="GHO43571.1"/>
    <property type="molecule type" value="Genomic_DNA"/>
</dbReference>